<evidence type="ECO:0000313" key="2">
    <source>
        <dbReference type="EMBL" id="RKN44000.1"/>
    </source>
</evidence>
<dbReference type="GO" id="GO:0005829">
    <property type="term" value="C:cytosol"/>
    <property type="evidence" value="ECO:0007669"/>
    <property type="project" value="TreeGrafter"/>
</dbReference>
<dbReference type="GO" id="GO:0004497">
    <property type="term" value="F:monooxygenase activity"/>
    <property type="evidence" value="ECO:0007669"/>
    <property type="project" value="UniProtKB-KW"/>
</dbReference>
<dbReference type="Proteomes" id="UP000272474">
    <property type="component" value="Unassembled WGS sequence"/>
</dbReference>
<protein>
    <submittedName>
        <fullName evidence="2">Antibiotic biosynthesis monooxygenase</fullName>
    </submittedName>
</protein>
<dbReference type="OrthoDB" id="3695636at2"/>
<dbReference type="Gene3D" id="3.30.70.100">
    <property type="match status" value="1"/>
</dbReference>
<dbReference type="Pfam" id="PF03992">
    <property type="entry name" value="ABM"/>
    <property type="match status" value="1"/>
</dbReference>
<gene>
    <name evidence="2" type="ORF">D7294_10000</name>
</gene>
<evidence type="ECO:0000313" key="3">
    <source>
        <dbReference type="Proteomes" id="UP000272474"/>
    </source>
</evidence>
<keyword evidence="2" id="KW-0503">Monooxygenase</keyword>
<dbReference type="PROSITE" id="PS51725">
    <property type="entry name" value="ABM"/>
    <property type="match status" value="1"/>
</dbReference>
<dbReference type="EMBL" id="RBAL01000004">
    <property type="protein sequence ID" value="RKN44000.1"/>
    <property type="molecule type" value="Genomic_DNA"/>
</dbReference>
<accession>A0A3A9Z6Y8</accession>
<dbReference type="AlphaFoldDB" id="A0A3A9Z6Y8"/>
<evidence type="ECO:0000259" key="1">
    <source>
        <dbReference type="PROSITE" id="PS51725"/>
    </source>
</evidence>
<reference evidence="2 3" key="1">
    <citation type="journal article" date="2014" name="Int. J. Syst. Evol. Microbiol.">
        <title>Streptomyces hoynatensis sp. nov., isolated from deep marine sediment.</title>
        <authorList>
            <person name="Veyisoglu A."/>
            <person name="Sahin N."/>
        </authorList>
    </citation>
    <scope>NUCLEOTIDE SEQUENCE [LARGE SCALE GENOMIC DNA]</scope>
    <source>
        <strain evidence="2 3">KCTC 29097</strain>
    </source>
</reference>
<dbReference type="InterPro" id="IPR007138">
    <property type="entry name" value="ABM_dom"/>
</dbReference>
<sequence length="98" mass="11063">MSQFLVLAEWQIRPGAREEVLALLSRLEEASRAEPGCVSFEGFVSRADPDRVTLVERYADREAFERHRASGHFRSLVLEGVVPLLAWRSVHGHVPVPL</sequence>
<name>A0A3A9Z6Y8_9ACTN</name>
<dbReference type="RefSeq" id="WP_120677750.1">
    <property type="nucleotide sequence ID" value="NZ_RBAL01000004.1"/>
</dbReference>
<dbReference type="PANTHER" id="PTHR33336">
    <property type="entry name" value="QUINOL MONOOXYGENASE YGIN-RELATED"/>
    <property type="match status" value="1"/>
</dbReference>
<proteinExistence type="predicted"/>
<dbReference type="InterPro" id="IPR011008">
    <property type="entry name" value="Dimeric_a/b-barrel"/>
</dbReference>
<organism evidence="2 3">
    <name type="scientific">Streptomyces hoynatensis</name>
    <dbReference type="NCBI Taxonomy" id="1141874"/>
    <lineage>
        <taxon>Bacteria</taxon>
        <taxon>Bacillati</taxon>
        <taxon>Actinomycetota</taxon>
        <taxon>Actinomycetes</taxon>
        <taxon>Kitasatosporales</taxon>
        <taxon>Streptomycetaceae</taxon>
        <taxon>Streptomyces</taxon>
    </lineage>
</organism>
<dbReference type="InterPro" id="IPR050744">
    <property type="entry name" value="AI-2_Isomerase_LsrG"/>
</dbReference>
<dbReference type="SUPFAM" id="SSF54909">
    <property type="entry name" value="Dimeric alpha+beta barrel"/>
    <property type="match status" value="1"/>
</dbReference>
<dbReference type="PANTHER" id="PTHR33336:SF3">
    <property type="entry name" value="ABM DOMAIN-CONTAINING PROTEIN"/>
    <property type="match status" value="1"/>
</dbReference>
<comment type="caution">
    <text evidence="2">The sequence shown here is derived from an EMBL/GenBank/DDBJ whole genome shotgun (WGS) entry which is preliminary data.</text>
</comment>
<feature type="domain" description="ABM" evidence="1">
    <location>
        <begin position="4"/>
        <end position="94"/>
    </location>
</feature>
<keyword evidence="2" id="KW-0560">Oxidoreductase</keyword>
<keyword evidence="3" id="KW-1185">Reference proteome</keyword>